<gene>
    <name evidence="3" type="ORF">UFOPK3026_00848</name>
</gene>
<evidence type="ECO:0000259" key="2">
    <source>
        <dbReference type="Pfam" id="PF01266"/>
    </source>
</evidence>
<accession>A0A6J6YAN6</accession>
<sequence length="376" mass="41004">MRTRVLVIGAGIAGASAAYHLSDLCDVTVIESEGHAGFHSTGRSAAVLSTTSGNPLQCLLAEASRDFFLKPPVGFTNQHLTHPRGLLWIACSKSSQSKLDRLVSRDQLTSKTSRRITLEECRRLMPGFRNESIAAGGVLEPDCISIDVAEFLAGYLRLARANSVKFIFDSRFTRALRIKAGKYRWKVVTTKGELFFDAIVNAAGAWSDEVAVLAGIPKIGLQAYKRTVCTLKLDSDLDTWPLVMDIDSQIYFEPISGGLLVSLSEENPVIAGDAKPDEIDIALMLDRLKNTLNFNIGRPTSAWAGLRTFATDKLPVVGPDATDESFFWYSAQGGAGIKTAPALSTILRATFLDVELPDMFIENSISKDTFSSSRFK</sequence>
<dbReference type="PANTHER" id="PTHR13847">
    <property type="entry name" value="SARCOSINE DEHYDROGENASE-RELATED"/>
    <property type="match status" value="1"/>
</dbReference>
<organism evidence="3">
    <name type="scientific">freshwater metagenome</name>
    <dbReference type="NCBI Taxonomy" id="449393"/>
    <lineage>
        <taxon>unclassified sequences</taxon>
        <taxon>metagenomes</taxon>
        <taxon>ecological metagenomes</taxon>
    </lineage>
</organism>
<dbReference type="GO" id="GO:0005737">
    <property type="term" value="C:cytoplasm"/>
    <property type="evidence" value="ECO:0007669"/>
    <property type="project" value="TreeGrafter"/>
</dbReference>
<dbReference type="AlphaFoldDB" id="A0A6J6YAN6"/>
<evidence type="ECO:0000313" key="3">
    <source>
        <dbReference type="EMBL" id="CAB4806551.1"/>
    </source>
</evidence>
<dbReference type="GO" id="GO:0016491">
    <property type="term" value="F:oxidoreductase activity"/>
    <property type="evidence" value="ECO:0007669"/>
    <property type="project" value="UniProtKB-KW"/>
</dbReference>
<evidence type="ECO:0000256" key="1">
    <source>
        <dbReference type="ARBA" id="ARBA00023002"/>
    </source>
</evidence>
<dbReference type="EMBL" id="CAFAAP010000120">
    <property type="protein sequence ID" value="CAB4806551.1"/>
    <property type="molecule type" value="Genomic_DNA"/>
</dbReference>
<dbReference type="InterPro" id="IPR006076">
    <property type="entry name" value="FAD-dep_OxRdtase"/>
</dbReference>
<name>A0A6J6YAN6_9ZZZZ</name>
<dbReference type="InterPro" id="IPR036188">
    <property type="entry name" value="FAD/NAD-bd_sf"/>
</dbReference>
<reference evidence="3" key="1">
    <citation type="submission" date="2020-05" db="EMBL/GenBank/DDBJ databases">
        <authorList>
            <person name="Chiriac C."/>
            <person name="Salcher M."/>
            <person name="Ghai R."/>
            <person name="Kavagutti S V."/>
        </authorList>
    </citation>
    <scope>NUCLEOTIDE SEQUENCE</scope>
</reference>
<feature type="domain" description="FAD dependent oxidoreductase" evidence="2">
    <location>
        <begin position="4"/>
        <end position="346"/>
    </location>
</feature>
<dbReference type="SUPFAM" id="SSF51905">
    <property type="entry name" value="FAD/NAD(P)-binding domain"/>
    <property type="match status" value="1"/>
</dbReference>
<proteinExistence type="predicted"/>
<keyword evidence="1" id="KW-0560">Oxidoreductase</keyword>
<dbReference type="Gene3D" id="3.30.9.10">
    <property type="entry name" value="D-Amino Acid Oxidase, subunit A, domain 2"/>
    <property type="match status" value="1"/>
</dbReference>
<dbReference type="Gene3D" id="3.50.50.60">
    <property type="entry name" value="FAD/NAD(P)-binding domain"/>
    <property type="match status" value="1"/>
</dbReference>
<dbReference type="Pfam" id="PF01266">
    <property type="entry name" value="DAO"/>
    <property type="match status" value="1"/>
</dbReference>
<dbReference type="PANTHER" id="PTHR13847:SF287">
    <property type="entry name" value="FAD-DEPENDENT OXIDOREDUCTASE DOMAIN-CONTAINING PROTEIN 1"/>
    <property type="match status" value="1"/>
</dbReference>
<protein>
    <submittedName>
        <fullName evidence="3">Unannotated protein</fullName>
    </submittedName>
</protein>